<sequence length="948" mass="100050">MKTKLLGFALTTLLFIFTTNAQVGVGTTNPQAALDIEASNSSSPAIDDGLLIPRMSAFPAAPGATRDGMLIFYTGTGASGKGFYYWNQGTGWVFLAGAKELNDLSDAITHGASSSLYIGDFSGTNDDGTNNINIGIGRRALNSLVDNDFNLAIGSTSMEDYLGNSVPGNNVSIGHNVMKNMTTGALNTAIGQGAMENINFNSNSNVAVGTYALRNLGGGGNNTVLGYSAGNSSDGSNNVLLGFSSGNNVDGSGNVFIGYNSASTLSSGSNLLYIENSSSLSPLIYGEFNNDILRINGTFQVNNPNSNGYALPTTDGSANQILRTNGSGYLSFVDVTTLFTDTDDQNLSFSGTTLSIQDGNSINLSSLQDGTGTDDQNLTAASLTGTTLNLGIENGTGTSINLAALQDGTGTDDQNIQNLAFNSSTNILTVGIENGTAQNVNLSALDSGGDINQVNAGNGLIGGGASGSVTVHAVGTNGITTNANDFRLGGNLIQNTTITNGTNDFIVNVNSSGTYKVQDGGIDKFEMNTFGDAVFGGDLYWRQDNTNAASTILGRFINEADDGRLQIYENGTVSIDLDANTASVFNQQGLDRDFRVESASNQNMLLVDAGSNRVSVGSANNAGTFNVTGNSFFSDDIYLREGAVNSGDILARLYDSGDDGVLELYQNNSMNHRIHGNGFTIFNSQNLDIDFRIESDNSTYAFMVDAGDDLVRIGNGSGGLAQQGSVRTVTSTTGTVNVTVDYIANMQGGTGSTVGLGTAEFVTDGGNQVLMMDANFIPFNDDDDGLGFSNFRWTALWATDGTINTSDLTLKKDIKPLNYGLEQIMNVETITYKWKNGKTDDTKIGFSAQNLQQILPEVVRDYDLVKPDEKGSKPVKVPSSVLGVYYSDIIPVTVKAIQELNTKIEKLEAENLTLKQQLSKLQQLEERLLALENRSTNNSTETASAIED</sequence>
<feature type="chain" id="PRO_5046633811" evidence="2">
    <location>
        <begin position="22"/>
        <end position="948"/>
    </location>
</feature>
<accession>A0ABV6Q679</accession>
<organism evidence="4 5">
    <name type="scientific">Winogradskyella pulchriflava</name>
    <dbReference type="NCBI Taxonomy" id="1110688"/>
    <lineage>
        <taxon>Bacteria</taxon>
        <taxon>Pseudomonadati</taxon>
        <taxon>Bacteroidota</taxon>
        <taxon>Flavobacteriia</taxon>
        <taxon>Flavobacteriales</taxon>
        <taxon>Flavobacteriaceae</taxon>
        <taxon>Winogradskyella</taxon>
    </lineage>
</organism>
<dbReference type="InterPro" id="IPR030392">
    <property type="entry name" value="S74_ICA"/>
</dbReference>
<feature type="domain" description="Peptidase S74" evidence="3">
    <location>
        <begin position="806"/>
        <end position="911"/>
    </location>
</feature>
<evidence type="ECO:0000313" key="4">
    <source>
        <dbReference type="EMBL" id="MFC0603789.1"/>
    </source>
</evidence>
<name>A0ABV6Q679_9FLAO</name>
<dbReference type="RefSeq" id="WP_386060229.1">
    <property type="nucleotide sequence ID" value="NZ_JBHLTQ010000001.1"/>
</dbReference>
<feature type="signal peptide" evidence="2">
    <location>
        <begin position="1"/>
        <end position="21"/>
    </location>
</feature>
<keyword evidence="2" id="KW-0732">Signal</keyword>
<protein>
    <submittedName>
        <fullName evidence="4">Tail fiber domain-containing protein</fullName>
    </submittedName>
</protein>
<dbReference type="Gene3D" id="1.10.10.10">
    <property type="entry name" value="Winged helix-like DNA-binding domain superfamily/Winged helix DNA-binding domain"/>
    <property type="match status" value="1"/>
</dbReference>
<evidence type="ECO:0000313" key="5">
    <source>
        <dbReference type="Proteomes" id="UP001589832"/>
    </source>
</evidence>
<comment type="caution">
    <text evidence="4">The sequence shown here is derived from an EMBL/GenBank/DDBJ whole genome shotgun (WGS) entry which is preliminary data.</text>
</comment>
<dbReference type="InterPro" id="IPR036388">
    <property type="entry name" value="WH-like_DNA-bd_sf"/>
</dbReference>
<dbReference type="PROSITE" id="PS51688">
    <property type="entry name" value="ICA"/>
    <property type="match status" value="1"/>
</dbReference>
<feature type="coiled-coil region" evidence="1">
    <location>
        <begin position="890"/>
        <end position="941"/>
    </location>
</feature>
<dbReference type="Proteomes" id="UP001589832">
    <property type="component" value="Unassembled WGS sequence"/>
</dbReference>
<evidence type="ECO:0000256" key="1">
    <source>
        <dbReference type="SAM" id="Coils"/>
    </source>
</evidence>
<evidence type="ECO:0000256" key="2">
    <source>
        <dbReference type="SAM" id="SignalP"/>
    </source>
</evidence>
<evidence type="ECO:0000259" key="3">
    <source>
        <dbReference type="PROSITE" id="PS51688"/>
    </source>
</evidence>
<dbReference type="EMBL" id="JBHLTQ010000001">
    <property type="protein sequence ID" value="MFC0603789.1"/>
    <property type="molecule type" value="Genomic_DNA"/>
</dbReference>
<reference evidence="4 5" key="1">
    <citation type="submission" date="2024-09" db="EMBL/GenBank/DDBJ databases">
        <authorList>
            <person name="Sun Q."/>
            <person name="Mori K."/>
        </authorList>
    </citation>
    <scope>NUCLEOTIDE SEQUENCE [LARGE SCALE GENOMIC DNA]</scope>
    <source>
        <strain evidence="4 5">NCAIM B.02481</strain>
    </source>
</reference>
<gene>
    <name evidence="4" type="ORF">ACFFGA_04430</name>
</gene>
<dbReference type="Pfam" id="PF13884">
    <property type="entry name" value="Peptidase_S74"/>
    <property type="match status" value="1"/>
</dbReference>
<keyword evidence="5" id="KW-1185">Reference proteome</keyword>
<proteinExistence type="predicted"/>
<keyword evidence="1" id="KW-0175">Coiled coil</keyword>